<keyword evidence="5" id="KW-0378">Hydrolase</keyword>
<feature type="domain" description="Mono-/di-acylglycerol lipase N-terminal" evidence="10">
    <location>
        <begin position="16"/>
        <end position="72"/>
    </location>
</feature>
<evidence type="ECO:0000259" key="10">
    <source>
        <dbReference type="Pfam" id="PF03893"/>
    </source>
</evidence>
<keyword evidence="2" id="KW-0719">Serine esterase</keyword>
<dbReference type="EC" id="3.1.1.73" evidence="1"/>
<dbReference type="PANTHER" id="PTHR46640">
    <property type="entry name" value="TRIACYLGLYCEROL LIPASE, PUTATIVE (AFU_ORTHOLOGUE AFUA_6G06510)-RELATED"/>
    <property type="match status" value="1"/>
</dbReference>
<comment type="similarity">
    <text evidence="7">Belongs to the AB hydrolase superfamily. FaeA family.</text>
</comment>
<evidence type="ECO:0000256" key="7">
    <source>
        <dbReference type="ARBA" id="ARBA00037991"/>
    </source>
</evidence>
<evidence type="ECO:0000256" key="6">
    <source>
        <dbReference type="ARBA" id="ARBA00034075"/>
    </source>
</evidence>
<keyword evidence="4" id="KW-0732">Signal</keyword>
<keyword evidence="3" id="KW-0858">Xylan degradation</keyword>
<evidence type="ECO:0000256" key="1">
    <source>
        <dbReference type="ARBA" id="ARBA00013091"/>
    </source>
</evidence>
<dbReference type="VEuPathDB" id="FungiDB:EYZ11_012428"/>
<name>A0A4S3J0A4_9EURO</name>
<gene>
    <name evidence="11" type="ORF">EYZ11_012428</name>
</gene>
<comment type="catalytic activity">
    <reaction evidence="6">
        <text>feruloyl-polysaccharide + H2O = ferulate + polysaccharide.</text>
        <dbReference type="EC" id="3.1.1.73"/>
    </reaction>
</comment>
<dbReference type="GO" id="GO:0030600">
    <property type="term" value="F:feruloyl esterase activity"/>
    <property type="evidence" value="ECO:0007669"/>
    <property type="project" value="UniProtKB-EC"/>
</dbReference>
<dbReference type="CDD" id="cd00519">
    <property type="entry name" value="Lipase_3"/>
    <property type="match status" value="1"/>
</dbReference>
<dbReference type="InterPro" id="IPR029058">
    <property type="entry name" value="AB_hydrolase_fold"/>
</dbReference>
<dbReference type="InterPro" id="IPR002921">
    <property type="entry name" value="Fungal_lipase-type"/>
</dbReference>
<dbReference type="Gene3D" id="3.40.50.1820">
    <property type="entry name" value="alpha/beta hydrolase"/>
    <property type="match status" value="1"/>
</dbReference>
<dbReference type="Pfam" id="PF01764">
    <property type="entry name" value="Lipase_3"/>
    <property type="match status" value="1"/>
</dbReference>
<feature type="domain" description="Fungal lipase-type" evidence="9">
    <location>
        <begin position="100"/>
        <end position="231"/>
    </location>
</feature>
<dbReference type="PANTHER" id="PTHR46640:SF1">
    <property type="entry name" value="FUNGAL LIPASE-LIKE DOMAIN-CONTAINING PROTEIN-RELATED"/>
    <property type="match status" value="1"/>
</dbReference>
<evidence type="ECO:0000256" key="4">
    <source>
        <dbReference type="ARBA" id="ARBA00022729"/>
    </source>
</evidence>
<protein>
    <recommendedName>
        <fullName evidence="1">feruloyl esterase</fullName>
        <ecNumber evidence="1">3.1.1.73</ecNumber>
    </recommendedName>
    <alternativeName>
        <fullName evidence="8">Ferulic acid esterase A</fullName>
    </alternativeName>
</protein>
<proteinExistence type="inferred from homology"/>
<reference evidence="11 12" key="1">
    <citation type="submission" date="2019-03" db="EMBL/GenBank/DDBJ databases">
        <title>The genome sequence of a newly discovered highly antifungal drug resistant Aspergillus species, Aspergillus tanneri NIH 1004.</title>
        <authorList>
            <person name="Mounaud S."/>
            <person name="Singh I."/>
            <person name="Joardar V."/>
            <person name="Pakala S."/>
            <person name="Pakala S."/>
            <person name="Venepally P."/>
            <person name="Hoover J."/>
            <person name="Nierman W."/>
            <person name="Chung J."/>
            <person name="Losada L."/>
        </authorList>
    </citation>
    <scope>NUCLEOTIDE SEQUENCE [LARGE SCALE GENOMIC DNA]</scope>
    <source>
        <strain evidence="11 12">NIH1004</strain>
    </source>
</reference>
<evidence type="ECO:0000256" key="2">
    <source>
        <dbReference type="ARBA" id="ARBA00022487"/>
    </source>
</evidence>
<accession>A0A4S3J0A4</accession>
<comment type="caution">
    <text evidence="11">The sequence shown here is derived from an EMBL/GenBank/DDBJ whole genome shotgun (WGS) entry which is preliminary data.</text>
</comment>
<evidence type="ECO:0000256" key="8">
    <source>
        <dbReference type="ARBA" id="ARBA00041313"/>
    </source>
</evidence>
<dbReference type="Proteomes" id="UP000308092">
    <property type="component" value="Unassembled WGS sequence"/>
</dbReference>
<dbReference type="InterPro" id="IPR051299">
    <property type="entry name" value="AB_hydrolase_lip/est"/>
</dbReference>
<dbReference type="EMBL" id="SOSA01000931">
    <property type="protein sequence ID" value="THC88130.1"/>
    <property type="molecule type" value="Genomic_DNA"/>
</dbReference>
<dbReference type="GO" id="GO:0016042">
    <property type="term" value="P:lipid catabolic process"/>
    <property type="evidence" value="ECO:0007669"/>
    <property type="project" value="InterPro"/>
</dbReference>
<dbReference type="InterPro" id="IPR005592">
    <property type="entry name" value="Mono/diacylglycerol_lipase_N"/>
</dbReference>
<evidence type="ECO:0000256" key="5">
    <source>
        <dbReference type="ARBA" id="ARBA00022801"/>
    </source>
</evidence>
<evidence type="ECO:0000313" key="11">
    <source>
        <dbReference type="EMBL" id="THC88130.1"/>
    </source>
</evidence>
<sequence>MGTAGLSFAVEKIQQIGAPSHTAVTADKFENFKLFAQYSAAAYCDVNNDSRLGNISCTTNQASACPSVESAAAETVLEFRNNADDTRGYIAADHTNSQVVLAFRGSQSIQNWVTNFKPGLINSNLCAGCKLHKGFSTAWEGVQQDIISVIKNMKQKYPSYKFIVTGHSLGGALATIAGAHLRKVENIPCDIYTYGSPRVGNDKFAELVSETVLGDTARITHLNDVVPLVPGPRLPIPRFYGYQHTSPEYWLFTGEATTTSYTRDDIKVCHGTDTNKCSGSFRFDRVQLLKGIEAHGYYFVKLGSCAARQGKDAGQDERWSDAELQALEKQLEDYMQRDN</sequence>
<evidence type="ECO:0000313" key="12">
    <source>
        <dbReference type="Proteomes" id="UP000308092"/>
    </source>
</evidence>
<dbReference type="AlphaFoldDB" id="A0A4S3J0A4"/>
<keyword evidence="12" id="KW-1185">Reference proteome</keyword>
<keyword evidence="3" id="KW-0119">Carbohydrate metabolism</keyword>
<organism evidence="11 12">
    <name type="scientific">Aspergillus tanneri</name>
    <dbReference type="NCBI Taxonomy" id="1220188"/>
    <lineage>
        <taxon>Eukaryota</taxon>
        <taxon>Fungi</taxon>
        <taxon>Dikarya</taxon>
        <taxon>Ascomycota</taxon>
        <taxon>Pezizomycotina</taxon>
        <taxon>Eurotiomycetes</taxon>
        <taxon>Eurotiomycetidae</taxon>
        <taxon>Eurotiales</taxon>
        <taxon>Aspergillaceae</taxon>
        <taxon>Aspergillus</taxon>
        <taxon>Aspergillus subgen. Circumdati</taxon>
    </lineage>
</organism>
<evidence type="ECO:0000259" key="9">
    <source>
        <dbReference type="Pfam" id="PF01764"/>
    </source>
</evidence>
<keyword evidence="3" id="KW-0624">Polysaccharide degradation</keyword>
<dbReference type="GO" id="GO:0045493">
    <property type="term" value="P:xylan catabolic process"/>
    <property type="evidence" value="ECO:0007669"/>
    <property type="project" value="UniProtKB-KW"/>
</dbReference>
<evidence type="ECO:0000256" key="3">
    <source>
        <dbReference type="ARBA" id="ARBA00022651"/>
    </source>
</evidence>
<dbReference type="SUPFAM" id="SSF53474">
    <property type="entry name" value="alpha/beta-Hydrolases"/>
    <property type="match status" value="1"/>
</dbReference>
<dbReference type="Pfam" id="PF03893">
    <property type="entry name" value="Lipase3_N"/>
    <property type="match status" value="1"/>
</dbReference>